<gene>
    <name evidence="2" type="ORF">NY667_16460</name>
</gene>
<feature type="region of interest" description="Disordered" evidence="1">
    <location>
        <begin position="61"/>
        <end position="87"/>
    </location>
</feature>
<organism evidence="2 3">
    <name type="scientific">Xanthomonas hortorum pv. hederae</name>
    <dbReference type="NCBI Taxonomy" id="453603"/>
    <lineage>
        <taxon>Bacteria</taxon>
        <taxon>Pseudomonadati</taxon>
        <taxon>Pseudomonadota</taxon>
        <taxon>Gammaproteobacteria</taxon>
        <taxon>Lysobacterales</taxon>
        <taxon>Lysobacteraceae</taxon>
        <taxon>Xanthomonas</taxon>
    </lineage>
</organism>
<evidence type="ECO:0000313" key="2">
    <source>
        <dbReference type="EMBL" id="MDC8639358.1"/>
    </source>
</evidence>
<feature type="compositionally biased region" description="Basic and acidic residues" evidence="1">
    <location>
        <begin position="12"/>
        <end position="21"/>
    </location>
</feature>
<evidence type="ECO:0000313" key="3">
    <source>
        <dbReference type="Proteomes" id="UP001140230"/>
    </source>
</evidence>
<reference evidence="2" key="2">
    <citation type="submission" date="2022-08" db="EMBL/GenBank/DDBJ databases">
        <authorList>
            <person name="Iruegas-Bocardo F."/>
            <person name="Weisberg A.J."/>
            <person name="Riutta E.R."/>
            <person name="Kilday K."/>
            <person name="Bonkowski J.C."/>
            <person name="Creswell T."/>
            <person name="Daughtrey M.L."/>
            <person name="Rane K."/>
            <person name="Grunwald N.J."/>
            <person name="Chang J.H."/>
            <person name="Putnam M.L."/>
        </authorList>
    </citation>
    <scope>NUCLEOTIDE SEQUENCE</scope>
    <source>
        <strain evidence="2">22-338</strain>
    </source>
</reference>
<dbReference type="RefSeq" id="WP_273664317.1">
    <property type="nucleotide sequence ID" value="NZ_JANWTP010000061.1"/>
</dbReference>
<dbReference type="Proteomes" id="UP001140230">
    <property type="component" value="Unassembled WGS sequence"/>
</dbReference>
<evidence type="ECO:0000256" key="1">
    <source>
        <dbReference type="SAM" id="MobiDB-lite"/>
    </source>
</evidence>
<proteinExistence type="predicted"/>
<name>A0A9X4H872_9XANT</name>
<dbReference type="EMBL" id="JANWTP010000061">
    <property type="protein sequence ID" value="MDC8639358.1"/>
    <property type="molecule type" value="Genomic_DNA"/>
</dbReference>
<feature type="region of interest" description="Disordered" evidence="1">
    <location>
        <begin position="1"/>
        <end position="26"/>
    </location>
</feature>
<dbReference type="AlphaFoldDB" id="A0A9X4H872"/>
<feature type="non-terminal residue" evidence="2">
    <location>
        <position position="1"/>
    </location>
</feature>
<reference evidence="2" key="1">
    <citation type="journal article" date="2022" name="Phytopathology">
        <title>Whole genome sequencing-based tracing of a 2022 introduction and outbreak of Xanthomonas hortorum pv. pelargonii.</title>
        <authorList>
            <person name="Iruegas Bocardo F."/>
            <person name="Weisberg A.J."/>
            <person name="Riutta E.R."/>
            <person name="Kilday K.B."/>
            <person name="Bonkowski J.C."/>
            <person name="Creswell T.C."/>
            <person name="Daughtrey M."/>
            <person name="Rane K.K."/>
            <person name="Grunwald N.J."/>
            <person name="Chang J.H."/>
            <person name="Putnam M."/>
        </authorList>
    </citation>
    <scope>NUCLEOTIDE SEQUENCE</scope>
    <source>
        <strain evidence="2">22-338</strain>
    </source>
</reference>
<protein>
    <submittedName>
        <fullName evidence="2">Uncharacterized protein</fullName>
    </submittedName>
</protein>
<feature type="compositionally biased region" description="Basic and acidic residues" evidence="1">
    <location>
        <begin position="71"/>
        <end position="87"/>
    </location>
</feature>
<comment type="caution">
    <text evidence="2">The sequence shown here is derived from an EMBL/GenBank/DDBJ whole genome shotgun (WGS) entry which is preliminary data.</text>
</comment>
<accession>A0A9X4H872</accession>
<sequence length="87" mass="9663">APEMAKLRRSKRDSPQRRDIPRSQAALFRPSLEQLHASPYISLIQGGDGFLAENVGPAPRVSNADSGHGWKCQEKWPRLQARSEKAG</sequence>